<dbReference type="AlphaFoldDB" id="A0A7X2RXL4"/>
<keyword evidence="2" id="KW-1185">Reference proteome</keyword>
<dbReference type="EMBL" id="WLYI01000038">
    <property type="protein sequence ID" value="MTD21910.1"/>
    <property type="molecule type" value="Genomic_DNA"/>
</dbReference>
<protein>
    <submittedName>
        <fullName evidence="1">EAL domain-containing protein</fullName>
    </submittedName>
</protein>
<dbReference type="RefSeq" id="WP_154745479.1">
    <property type="nucleotide sequence ID" value="NZ_JBHSTG010000001.1"/>
</dbReference>
<name>A0A7X2RXL4_9PSED</name>
<dbReference type="Proteomes" id="UP000431485">
    <property type="component" value="Unassembled WGS sequence"/>
</dbReference>
<reference evidence="1 2" key="1">
    <citation type="submission" date="2019-11" db="EMBL/GenBank/DDBJ databases">
        <title>Pseudmonas karstica sp. nov. and Pseudomonas spelaei sp. nov. from caves.</title>
        <authorList>
            <person name="Zeman M."/>
        </authorList>
    </citation>
    <scope>NUCLEOTIDE SEQUENCE [LARGE SCALE GENOMIC DNA]</scope>
    <source>
        <strain evidence="1 2">CCM 7891</strain>
    </source>
</reference>
<proteinExistence type="predicted"/>
<evidence type="ECO:0000313" key="1">
    <source>
        <dbReference type="EMBL" id="MTD21910.1"/>
    </source>
</evidence>
<dbReference type="OrthoDB" id="6833020at2"/>
<accession>A0A7X2RXL4</accession>
<evidence type="ECO:0000313" key="2">
    <source>
        <dbReference type="Proteomes" id="UP000431485"/>
    </source>
</evidence>
<organism evidence="1 2">
    <name type="scientific">Pseudomonas karstica</name>
    <dbReference type="NCBI Taxonomy" id="1055468"/>
    <lineage>
        <taxon>Bacteria</taxon>
        <taxon>Pseudomonadati</taxon>
        <taxon>Pseudomonadota</taxon>
        <taxon>Gammaproteobacteria</taxon>
        <taxon>Pseudomonadales</taxon>
        <taxon>Pseudomonadaceae</taxon>
        <taxon>Pseudomonas</taxon>
    </lineage>
</organism>
<comment type="caution">
    <text evidence="1">The sequence shown here is derived from an EMBL/GenBank/DDBJ whole genome shotgun (WGS) entry which is preliminary data.</text>
</comment>
<gene>
    <name evidence="1" type="ORF">GIR22_22525</name>
</gene>
<sequence>MNATAGISPAKAQNCYLSRDSRPFASTIGTTHSLPAPSPWTLPAGQPSCERNCNTLLQFHREPSSLKDRRSPPPKKCLNRTMLCLSETSLSNFSLAEELIRLGNNLRDLDHTRVVPLNKEPFWEVDSKHKKNIIYNMYRFKDHGIEIALNDYPILREALTRFITLNLFNYIEVSISSLDQCLKLNGEPEPFNNFHDRMMTLSHNNKISFIADRVEHIESHSLA</sequence>